<organism evidence="2 3">
    <name type="scientific">Thalassotalea eurytherma</name>
    <dbReference type="NCBI Taxonomy" id="1144278"/>
    <lineage>
        <taxon>Bacteria</taxon>
        <taxon>Pseudomonadati</taxon>
        <taxon>Pseudomonadota</taxon>
        <taxon>Gammaproteobacteria</taxon>
        <taxon>Alteromonadales</taxon>
        <taxon>Colwelliaceae</taxon>
        <taxon>Thalassotalea</taxon>
    </lineage>
</organism>
<reference evidence="2 3" key="1">
    <citation type="submission" date="2023-03" db="EMBL/GenBank/DDBJ databases">
        <title>Draft genome sequence of Thalassotalea eurytherma JCM 18482T.</title>
        <authorList>
            <person name="Sawabe T."/>
        </authorList>
    </citation>
    <scope>NUCLEOTIDE SEQUENCE [LARGE SCALE GENOMIC DNA]</scope>
    <source>
        <strain evidence="2 3">JCM 18482</strain>
    </source>
</reference>
<dbReference type="RefSeq" id="WP_284206852.1">
    <property type="nucleotide sequence ID" value="NZ_BSSU01000004.1"/>
</dbReference>
<feature type="signal peptide" evidence="1">
    <location>
        <begin position="1"/>
        <end position="22"/>
    </location>
</feature>
<comment type="caution">
    <text evidence="2">The sequence shown here is derived from an EMBL/GenBank/DDBJ whole genome shotgun (WGS) entry which is preliminary data.</text>
</comment>
<evidence type="ECO:0008006" key="4">
    <source>
        <dbReference type="Google" id="ProtNLM"/>
    </source>
</evidence>
<dbReference type="PROSITE" id="PS51257">
    <property type="entry name" value="PROKAR_LIPOPROTEIN"/>
    <property type="match status" value="1"/>
</dbReference>
<keyword evidence="3" id="KW-1185">Reference proteome</keyword>
<protein>
    <recommendedName>
        <fullName evidence="4">Lipoprotein</fullName>
    </recommendedName>
</protein>
<feature type="chain" id="PRO_5046771239" description="Lipoprotein" evidence="1">
    <location>
        <begin position="23"/>
        <end position="82"/>
    </location>
</feature>
<keyword evidence="1" id="KW-0732">Signal</keyword>
<dbReference type="EMBL" id="BSSU01000004">
    <property type="protein sequence ID" value="GLX81517.1"/>
    <property type="molecule type" value="Genomic_DNA"/>
</dbReference>
<proteinExistence type="predicted"/>
<dbReference type="Proteomes" id="UP001157133">
    <property type="component" value="Unassembled WGS sequence"/>
</dbReference>
<evidence type="ECO:0000313" key="3">
    <source>
        <dbReference type="Proteomes" id="UP001157133"/>
    </source>
</evidence>
<gene>
    <name evidence="2" type="ORF">theurythT_09690</name>
</gene>
<evidence type="ECO:0000256" key="1">
    <source>
        <dbReference type="SAM" id="SignalP"/>
    </source>
</evidence>
<name>A0ABQ6H1S5_9GAMM</name>
<sequence length="82" mass="9290">MKPFRIFTVIGFVLFVSSCASTQSIEKQAAIHDKASDYYESIGQPGVAVEEHNLAKQKRNEADDFGPMVVSFFELFRKKDKD</sequence>
<evidence type="ECO:0000313" key="2">
    <source>
        <dbReference type="EMBL" id="GLX81517.1"/>
    </source>
</evidence>
<accession>A0ABQ6H1S5</accession>